<dbReference type="SUPFAM" id="SSF52047">
    <property type="entry name" value="RNI-like"/>
    <property type="match status" value="1"/>
</dbReference>
<keyword evidence="11" id="KW-0812">Transmembrane</keyword>
<dbReference type="Pfam" id="PF07714">
    <property type="entry name" value="PK_Tyr_Ser-Thr"/>
    <property type="match status" value="1"/>
</dbReference>
<dbReference type="GO" id="GO:0004674">
    <property type="term" value="F:protein serine/threonine kinase activity"/>
    <property type="evidence" value="ECO:0007669"/>
    <property type="project" value="UniProtKB-KW"/>
</dbReference>
<dbReference type="InterPro" id="IPR032675">
    <property type="entry name" value="LRR_dom_sf"/>
</dbReference>
<gene>
    <name evidence="13" type="ORF">C2E21_4684</name>
</gene>
<proteinExistence type="inferred from homology"/>
<keyword evidence="6" id="KW-0418">Kinase</keyword>
<evidence type="ECO:0000313" key="13">
    <source>
        <dbReference type="EMBL" id="PRW56621.1"/>
    </source>
</evidence>
<dbReference type="Proteomes" id="UP000239899">
    <property type="component" value="Unassembled WGS sequence"/>
</dbReference>
<dbReference type="Gene3D" id="3.30.200.20">
    <property type="entry name" value="Phosphorylase Kinase, domain 1"/>
    <property type="match status" value="1"/>
</dbReference>
<dbReference type="Gene3D" id="3.90.730.10">
    <property type="entry name" value="Ribonuclease T2-like"/>
    <property type="match status" value="1"/>
</dbReference>
<dbReference type="SMART" id="SM00220">
    <property type="entry name" value="S_TKc"/>
    <property type="match status" value="1"/>
</dbReference>
<dbReference type="InterPro" id="IPR008271">
    <property type="entry name" value="Ser/Thr_kinase_AS"/>
</dbReference>
<dbReference type="GO" id="GO:0005524">
    <property type="term" value="F:ATP binding"/>
    <property type="evidence" value="ECO:0007669"/>
    <property type="project" value="UniProtKB-UniRule"/>
</dbReference>
<protein>
    <submittedName>
        <fullName evidence="13">Serine threonine-kinase CTR1 isoform A</fullName>
    </submittedName>
</protein>
<feature type="compositionally biased region" description="Low complexity" evidence="10">
    <location>
        <begin position="36"/>
        <end position="48"/>
    </location>
</feature>
<evidence type="ECO:0000256" key="7">
    <source>
        <dbReference type="ARBA" id="ARBA00022840"/>
    </source>
</evidence>
<dbReference type="GO" id="GO:0005930">
    <property type="term" value="C:axoneme"/>
    <property type="evidence" value="ECO:0007669"/>
    <property type="project" value="UniProtKB-SubCell"/>
</dbReference>
<dbReference type="CDD" id="cd13999">
    <property type="entry name" value="STKc_MAP3K-like"/>
    <property type="match status" value="1"/>
</dbReference>
<evidence type="ECO:0000256" key="4">
    <source>
        <dbReference type="ARBA" id="ARBA00022679"/>
    </source>
</evidence>
<dbReference type="AlphaFoldDB" id="A0A2P6TRD1"/>
<feature type="compositionally biased region" description="Gly residues" evidence="10">
    <location>
        <begin position="14"/>
        <end position="24"/>
    </location>
</feature>
<sequence length="1254" mass="129618">MASGRGGRQEGGRGRSTGGRGGRFGTPPPPPGGRGFTAAPAGGSPGGFAVAHSGLSGGKLFGRGQEAVAYDREKEKGVLKVGPPPGQRFSSAWLHGLTNFPVAVDERPAEPDGAAASGGRVALSLRLERMQLTDREAGMVAGWCCEHADVVDVKKLWLFDNRLGDEGAAAVARILQAHPGMLEIHLSHNMLTLRGTTALLEALPFVIDRCHARLPWVSCQYQQPSEAQVLKAARSTWQAAAQQQRQTMEENSAAPSAEPASSAAPSAAAAPAAAAAGPLLLFPDTSALLPMLGAGERVALPTFFTLELLEGLAKAGRFGRALPPHEQVFLVVTDSVLKQLDGLKNDPGARPAVRRFLGQFLDLCGPAGHDFLTVLGAHEGEGLLVEHDAAVAGSRSADTKGQRADHRIVEVALFFQQEVGGRASRLTAASFPVLLLSGDNTQVQTGRSHGLPAARMADLAAAQAQLEAALAGSQPLTASLLRACLGAAAVTGLGTMAARSLQAEFDDAVAALQLATEALTASRQQLGAVVAAAAAEGPAEEAAAALLNGLAALCVLPLAQAADFDLLVLRQDWQPSSCADGACSIPAFGVFSVQALVPSSTTSNDPTNCQDKRAFNPAQLPSYVTDTLNCVLMNNAGSNEALWERIWSVYGTCADMDPEDYFAFIAQEATAKDANVPLAAAGIEAGVVDRDQVLAALTNAWGKRAWVGCNNKTRALDYVSACYDRYSKDLVDCPWDPNAAIEFGRECAGDLFLAQGTAPSAACESSFPVTLAGAYPNTPQSPAPSNSGSGSGADGSSGTNTGGDSSSGGGSGDSSGGGSSSSGSGSSSSIGPIIGAVCGGIAAVVVAVVLFIVVRKRRAAKQAAVAAWETNTNSKEEDKLEEQPGSNSMLDTFVSMHSGDDGTAALASAGTVGSGGLGRSGTTGSGGASVVPSATPSGRHLMGSGSAMWAIDFRELKLLHVVGAGSFGRVYAAEWHSTSVACKMLLQDAASTAGSGSLSSGGGSLASTQAAAASLLAKLEEEADIMLNLRHPNVVQIMGICTDPPCLVTEFCAKGSMTDCLRAARGDANVAAQLTWRRRLSMALDAGRGLLYLHSRAIVHRDLKGPNLLVDEAWRVKVSDFNLSKHLDKTRSTSLAAMNPRWLANEVMQGERANQASDVFALAVVLWELLTWELPWATTSPWQVVGLVLGGGRLPLPAGPEAVPGPDRLPPAVLGQYTALVQSCWAQNPAERPSLQTVVEQLRDMLAQLGGEAA</sequence>
<keyword evidence="11" id="KW-1133">Transmembrane helix</keyword>
<dbReference type="Gene3D" id="1.10.510.10">
    <property type="entry name" value="Transferase(Phosphotransferase) domain 1"/>
    <property type="match status" value="1"/>
</dbReference>
<dbReference type="PANTHER" id="PTHR44329">
    <property type="entry name" value="SERINE/THREONINE-PROTEIN KINASE TNNI3K-RELATED"/>
    <property type="match status" value="1"/>
</dbReference>
<feature type="region of interest" description="Disordered" evidence="10">
    <location>
        <begin position="916"/>
        <end position="937"/>
    </location>
</feature>
<dbReference type="EMBL" id="LHPG02000008">
    <property type="protein sequence ID" value="PRW56621.1"/>
    <property type="molecule type" value="Genomic_DNA"/>
</dbReference>
<evidence type="ECO:0000256" key="10">
    <source>
        <dbReference type="SAM" id="MobiDB-lite"/>
    </source>
</evidence>
<dbReference type="PROSITE" id="PS50011">
    <property type="entry name" value="PROTEIN_KINASE_DOM"/>
    <property type="match status" value="1"/>
</dbReference>
<feature type="compositionally biased region" description="Gly residues" evidence="10">
    <location>
        <begin position="805"/>
        <end position="820"/>
    </location>
</feature>
<keyword evidence="5 8" id="KW-0547">Nucleotide-binding</keyword>
<feature type="region of interest" description="Disordered" evidence="10">
    <location>
        <begin position="774"/>
        <end position="826"/>
    </location>
</feature>
<feature type="domain" description="Protein kinase" evidence="12">
    <location>
        <begin position="956"/>
        <end position="1246"/>
    </location>
</feature>
<dbReference type="STRING" id="3076.A0A2P6TRD1"/>
<comment type="similarity">
    <text evidence="2 9">Belongs to the RNase T2 family.</text>
</comment>
<feature type="region of interest" description="Disordered" evidence="10">
    <location>
        <begin position="1"/>
        <end position="48"/>
    </location>
</feature>
<name>A0A2P6TRD1_CHLSO</name>
<dbReference type="Gene3D" id="3.80.10.10">
    <property type="entry name" value="Ribonuclease Inhibitor"/>
    <property type="match status" value="1"/>
</dbReference>
<evidence type="ECO:0000256" key="6">
    <source>
        <dbReference type="ARBA" id="ARBA00022777"/>
    </source>
</evidence>
<dbReference type="SUPFAM" id="SSF56112">
    <property type="entry name" value="Protein kinase-like (PK-like)"/>
    <property type="match status" value="1"/>
</dbReference>
<dbReference type="InterPro" id="IPR001568">
    <property type="entry name" value="RNase_T2-like"/>
</dbReference>
<dbReference type="GO" id="GO:0033897">
    <property type="term" value="F:ribonuclease T2 activity"/>
    <property type="evidence" value="ECO:0007669"/>
    <property type="project" value="InterPro"/>
</dbReference>
<dbReference type="InterPro" id="IPR011009">
    <property type="entry name" value="Kinase-like_dom_sf"/>
</dbReference>
<evidence type="ECO:0000313" key="14">
    <source>
        <dbReference type="Proteomes" id="UP000239899"/>
    </source>
</evidence>
<evidence type="ECO:0000256" key="3">
    <source>
        <dbReference type="ARBA" id="ARBA00022527"/>
    </source>
</evidence>
<feature type="transmembrane region" description="Helical" evidence="11">
    <location>
        <begin position="830"/>
        <end position="854"/>
    </location>
</feature>
<dbReference type="PANTHER" id="PTHR44329:SF298">
    <property type="entry name" value="MIXED LINEAGE KINASE DOMAIN-LIKE PROTEIN"/>
    <property type="match status" value="1"/>
</dbReference>
<feature type="region of interest" description="Disordered" evidence="10">
    <location>
        <begin position="240"/>
        <end position="265"/>
    </location>
</feature>
<dbReference type="InterPro" id="IPR017441">
    <property type="entry name" value="Protein_kinase_ATP_BS"/>
</dbReference>
<comment type="caution">
    <text evidence="13">The sequence shown here is derived from an EMBL/GenBank/DDBJ whole genome shotgun (WGS) entry which is preliminary data.</text>
</comment>
<dbReference type="InterPro" id="IPR001245">
    <property type="entry name" value="Ser-Thr/Tyr_kinase_cat_dom"/>
</dbReference>
<evidence type="ECO:0000256" key="8">
    <source>
        <dbReference type="PROSITE-ProRule" id="PRU10141"/>
    </source>
</evidence>
<dbReference type="InterPro" id="IPR000719">
    <property type="entry name" value="Prot_kinase_dom"/>
</dbReference>
<dbReference type="OrthoDB" id="550389at2759"/>
<comment type="subcellular location">
    <subcellularLocation>
        <location evidence="1">Cytoplasm</location>
        <location evidence="1">Cytoskeleton</location>
        <location evidence="1">Cilium axoneme</location>
    </subcellularLocation>
</comment>
<reference evidence="13 14" key="1">
    <citation type="journal article" date="2018" name="Plant J.">
        <title>Genome sequences of Chlorella sorokiniana UTEX 1602 and Micractinium conductrix SAG 241.80: implications to maltose excretion by a green alga.</title>
        <authorList>
            <person name="Arriola M.B."/>
            <person name="Velmurugan N."/>
            <person name="Zhang Y."/>
            <person name="Plunkett M.H."/>
            <person name="Hondzo H."/>
            <person name="Barney B.M."/>
        </authorList>
    </citation>
    <scope>NUCLEOTIDE SEQUENCE [LARGE SCALE GENOMIC DNA]</scope>
    <source>
        <strain evidence="14">UTEX 1602</strain>
    </source>
</reference>
<keyword evidence="14" id="KW-1185">Reference proteome</keyword>
<keyword evidence="7 8" id="KW-0067">ATP-binding</keyword>
<feature type="region of interest" description="Disordered" evidence="10">
    <location>
        <begin position="866"/>
        <end position="885"/>
    </location>
</feature>
<evidence type="ECO:0000256" key="2">
    <source>
        <dbReference type="ARBA" id="ARBA00007469"/>
    </source>
</evidence>
<dbReference type="SMART" id="SM00368">
    <property type="entry name" value="LRR_RI"/>
    <property type="match status" value="2"/>
</dbReference>
<keyword evidence="4" id="KW-0808">Transferase</keyword>
<evidence type="ECO:0000256" key="5">
    <source>
        <dbReference type="ARBA" id="ARBA00022741"/>
    </source>
</evidence>
<dbReference type="PROSITE" id="PS00108">
    <property type="entry name" value="PROTEIN_KINASE_ST"/>
    <property type="match status" value="1"/>
</dbReference>
<dbReference type="SUPFAM" id="SSF55895">
    <property type="entry name" value="Ribonuclease Rh-like"/>
    <property type="match status" value="1"/>
</dbReference>
<dbReference type="InterPro" id="IPR051681">
    <property type="entry name" value="Ser/Thr_Kinases-Pseudokinases"/>
</dbReference>
<dbReference type="Pfam" id="PF00445">
    <property type="entry name" value="Ribonuclease_T2"/>
    <property type="match status" value="1"/>
</dbReference>
<feature type="binding site" evidence="8">
    <location>
        <position position="983"/>
    </location>
    <ligand>
        <name>ATP</name>
        <dbReference type="ChEBI" id="CHEBI:30616"/>
    </ligand>
</feature>
<evidence type="ECO:0000256" key="11">
    <source>
        <dbReference type="SAM" id="Phobius"/>
    </source>
</evidence>
<evidence type="ECO:0000256" key="9">
    <source>
        <dbReference type="RuleBase" id="RU004328"/>
    </source>
</evidence>
<keyword evidence="3" id="KW-0723">Serine/threonine-protein kinase</keyword>
<dbReference type="InterPro" id="IPR036430">
    <property type="entry name" value="RNase_T2-like_sf"/>
</dbReference>
<organism evidence="13 14">
    <name type="scientific">Chlorella sorokiniana</name>
    <name type="common">Freshwater green alga</name>
    <dbReference type="NCBI Taxonomy" id="3076"/>
    <lineage>
        <taxon>Eukaryota</taxon>
        <taxon>Viridiplantae</taxon>
        <taxon>Chlorophyta</taxon>
        <taxon>core chlorophytes</taxon>
        <taxon>Trebouxiophyceae</taxon>
        <taxon>Chlorellales</taxon>
        <taxon>Chlorellaceae</taxon>
        <taxon>Chlorella clade</taxon>
        <taxon>Chlorella</taxon>
    </lineage>
</organism>
<evidence type="ECO:0000259" key="12">
    <source>
        <dbReference type="PROSITE" id="PS50011"/>
    </source>
</evidence>
<keyword evidence="11" id="KW-0472">Membrane</keyword>
<accession>A0A2P6TRD1</accession>
<feature type="compositionally biased region" description="Gly residues" evidence="10">
    <location>
        <begin position="916"/>
        <end position="927"/>
    </location>
</feature>
<evidence type="ECO:0000256" key="1">
    <source>
        <dbReference type="ARBA" id="ARBA00004430"/>
    </source>
</evidence>
<dbReference type="GO" id="GO:0003723">
    <property type="term" value="F:RNA binding"/>
    <property type="evidence" value="ECO:0007669"/>
    <property type="project" value="InterPro"/>
</dbReference>
<dbReference type="PROSITE" id="PS00107">
    <property type="entry name" value="PROTEIN_KINASE_ATP"/>
    <property type="match status" value="1"/>
</dbReference>